<keyword evidence="1" id="KW-0472">Membrane</keyword>
<proteinExistence type="predicted"/>
<gene>
    <name evidence="2" type="ORF">CALFYP39_01625</name>
</gene>
<dbReference type="EMBL" id="CACRTW010000027">
    <property type="protein sequence ID" value="VYU17992.1"/>
    <property type="molecule type" value="Genomic_DNA"/>
</dbReference>
<evidence type="ECO:0000313" key="2">
    <source>
        <dbReference type="EMBL" id="VYU17992.1"/>
    </source>
</evidence>
<dbReference type="RefSeq" id="WP_156599962.1">
    <property type="nucleotide sequence ID" value="NZ_CACRTW010000027.1"/>
</dbReference>
<name>A0A6N3CQ82_9ACTN</name>
<protein>
    <submittedName>
        <fullName evidence="2">Uncharacterized protein</fullName>
    </submittedName>
</protein>
<reference evidence="2" key="1">
    <citation type="submission" date="2019-11" db="EMBL/GenBank/DDBJ databases">
        <authorList>
            <person name="Feng L."/>
        </authorList>
    </citation>
    <scope>NUCLEOTIDE SEQUENCE</scope>
    <source>
        <strain evidence="2">CaerofaciensLFYP39</strain>
    </source>
</reference>
<accession>A0A6N3CQ82</accession>
<keyword evidence="1" id="KW-1133">Transmembrane helix</keyword>
<feature type="transmembrane region" description="Helical" evidence="1">
    <location>
        <begin position="49"/>
        <end position="73"/>
    </location>
</feature>
<sequence length="154" mass="17009">MGEQTADLLSGITTAHDLMHRVVNLQNRINQMTTQFSQKTARKTKRHPVLYAIAGFLIAFTLITSTPLCALTYPFSLPFYATGGPDLQRDVWNAINLIVSAVIGVVLYLVIAKAADTSRARRNVYIDNNNAVVDANNQALAQSIEQTKQEIFTV</sequence>
<organism evidence="2">
    <name type="scientific">Collinsella aerofaciens</name>
    <dbReference type="NCBI Taxonomy" id="74426"/>
    <lineage>
        <taxon>Bacteria</taxon>
        <taxon>Bacillati</taxon>
        <taxon>Actinomycetota</taxon>
        <taxon>Coriobacteriia</taxon>
        <taxon>Coriobacteriales</taxon>
        <taxon>Coriobacteriaceae</taxon>
        <taxon>Collinsella</taxon>
    </lineage>
</organism>
<feature type="transmembrane region" description="Helical" evidence="1">
    <location>
        <begin position="93"/>
        <end position="112"/>
    </location>
</feature>
<dbReference type="AlphaFoldDB" id="A0A6N3CQ82"/>
<evidence type="ECO:0000256" key="1">
    <source>
        <dbReference type="SAM" id="Phobius"/>
    </source>
</evidence>
<keyword evidence="1" id="KW-0812">Transmembrane</keyword>